<feature type="region of interest" description="Disordered" evidence="1">
    <location>
        <begin position="289"/>
        <end position="326"/>
    </location>
</feature>
<dbReference type="OrthoDB" id="19329at2759"/>
<evidence type="ECO:0000313" key="4">
    <source>
        <dbReference type="Proteomes" id="UP000037904"/>
    </source>
</evidence>
<keyword evidence="4" id="KW-1185">Reference proteome</keyword>
<feature type="compositionally biased region" description="Basic and acidic residues" evidence="1">
    <location>
        <begin position="289"/>
        <end position="308"/>
    </location>
</feature>
<reference evidence="3 4" key="1">
    <citation type="submission" date="2015-04" db="EMBL/GenBank/DDBJ databases">
        <title>The draft genome sequence of Fusarium langsethiae, a T-2/HT-2 mycotoxin producer.</title>
        <authorList>
            <person name="Lysoe E."/>
            <person name="Divon H.H."/>
            <person name="Terzi V."/>
            <person name="Orru L."/>
            <person name="Lamontanara A."/>
            <person name="Kolseth A.-K."/>
            <person name="Frandsen R.J."/>
            <person name="Nielsen K."/>
            <person name="Thrane U."/>
        </authorList>
    </citation>
    <scope>NUCLEOTIDE SEQUENCE [LARGE SCALE GENOMIC DNA]</scope>
    <source>
        <strain evidence="3 4">Fl201059</strain>
    </source>
</reference>
<protein>
    <submittedName>
        <fullName evidence="3">Tri15-transcription factor</fullName>
    </submittedName>
</protein>
<proteinExistence type="predicted"/>
<dbReference type="PANTHER" id="PTHR13182:SF8">
    <property type="entry name" value="CYTOPLASMIC 60S SUBUNIT BIOGENESIS FACTOR ZNF622"/>
    <property type="match status" value="1"/>
</dbReference>
<dbReference type="InterPro" id="IPR041661">
    <property type="entry name" value="ZN622/Rei1/Reh1_Znf-C2H2"/>
</dbReference>
<dbReference type="SUPFAM" id="SSF57667">
    <property type="entry name" value="beta-beta-alpha zinc fingers"/>
    <property type="match status" value="1"/>
</dbReference>
<dbReference type="Proteomes" id="UP000037904">
    <property type="component" value="Unassembled WGS sequence"/>
</dbReference>
<dbReference type="EMBL" id="JXCE01000175">
    <property type="protein sequence ID" value="KPA39729.1"/>
    <property type="molecule type" value="Genomic_DNA"/>
</dbReference>
<dbReference type="AlphaFoldDB" id="A0A0M9ETS0"/>
<feature type="compositionally biased region" description="Polar residues" evidence="1">
    <location>
        <begin position="225"/>
        <end position="246"/>
    </location>
</feature>
<evidence type="ECO:0000259" key="2">
    <source>
        <dbReference type="PROSITE" id="PS00028"/>
    </source>
</evidence>
<feature type="region of interest" description="Disordered" evidence="1">
    <location>
        <begin position="209"/>
        <end position="249"/>
    </location>
</feature>
<gene>
    <name evidence="3" type="ORF">FLAG1_07421</name>
</gene>
<dbReference type="InterPro" id="IPR036236">
    <property type="entry name" value="Znf_C2H2_sf"/>
</dbReference>
<accession>A0A0M9ETS0</accession>
<dbReference type="InterPro" id="IPR040025">
    <property type="entry name" value="Znf622/Rei1/Reh1"/>
</dbReference>
<dbReference type="PANTHER" id="PTHR13182">
    <property type="entry name" value="ZINC FINGER PROTEIN 622"/>
    <property type="match status" value="1"/>
</dbReference>
<feature type="domain" description="C2H2-type" evidence="2">
    <location>
        <begin position="8"/>
        <end position="30"/>
    </location>
</feature>
<evidence type="ECO:0000313" key="3">
    <source>
        <dbReference type="EMBL" id="KPA39729.1"/>
    </source>
</evidence>
<sequence>MASTKPTCSLCDVSFDNSQEHRIHAKSESHIAALRQRAIASGLIDETIDDDHTYSSQTQLMDGSHKKLSDSDTESIDEVANDVSPDFEPAKCIICPQNSKSFDENIEHMKAAHNLRIPYENHLSVDLETLIWYLHFVINTYRECIYCGTRSRTAQGIQQHMVDKGHCRIELSDEMLEFYDLEGLKTYETDNGVAIDSETLRLASGKLLSHRTAPGPKQPRRQAAQDDTQNQDSQATLPENVSSDALTTKDKKDAALASQLARLSVRDQQSLIHMSSSEQRSFLLQRKKELDTAQRSERKMRLKTERVNNKTMMKHFQSDVPGPQNG</sequence>
<dbReference type="PROSITE" id="PS00028">
    <property type="entry name" value="ZINC_FINGER_C2H2_1"/>
    <property type="match status" value="1"/>
</dbReference>
<dbReference type="InterPro" id="IPR013087">
    <property type="entry name" value="Znf_C2H2_type"/>
</dbReference>
<organism evidence="3 4">
    <name type="scientific">Fusarium langsethiae</name>
    <dbReference type="NCBI Taxonomy" id="179993"/>
    <lineage>
        <taxon>Eukaryota</taxon>
        <taxon>Fungi</taxon>
        <taxon>Dikarya</taxon>
        <taxon>Ascomycota</taxon>
        <taxon>Pezizomycotina</taxon>
        <taxon>Sordariomycetes</taxon>
        <taxon>Hypocreomycetidae</taxon>
        <taxon>Hypocreales</taxon>
        <taxon>Nectriaceae</taxon>
        <taxon>Fusarium</taxon>
    </lineage>
</organism>
<dbReference type="GO" id="GO:0030687">
    <property type="term" value="C:preribosome, large subunit precursor"/>
    <property type="evidence" value="ECO:0007669"/>
    <property type="project" value="TreeGrafter"/>
</dbReference>
<name>A0A0M9ETS0_FUSLA</name>
<comment type="caution">
    <text evidence="3">The sequence shown here is derived from an EMBL/GenBank/DDBJ whole genome shotgun (WGS) entry which is preliminary data.</text>
</comment>
<dbReference type="SMART" id="SM00355">
    <property type="entry name" value="ZnF_C2H2"/>
    <property type="match status" value="3"/>
</dbReference>
<evidence type="ECO:0000256" key="1">
    <source>
        <dbReference type="SAM" id="MobiDB-lite"/>
    </source>
</evidence>
<dbReference type="GO" id="GO:0042273">
    <property type="term" value="P:ribosomal large subunit biogenesis"/>
    <property type="evidence" value="ECO:0007669"/>
    <property type="project" value="TreeGrafter"/>
</dbReference>
<dbReference type="Pfam" id="PF12756">
    <property type="entry name" value="zf-C2H2_2"/>
    <property type="match status" value="1"/>
</dbReference>